<dbReference type="PANTHER" id="PTHR43053:SF3">
    <property type="entry name" value="ALPHA-GALACTOSIDASE C-RELATED"/>
    <property type="match status" value="1"/>
</dbReference>
<accession>A0AB33C1T2</accession>
<evidence type="ECO:0000256" key="5">
    <source>
        <dbReference type="PIRNR" id="PIRNR005536"/>
    </source>
</evidence>
<dbReference type="Pfam" id="PF16875">
    <property type="entry name" value="Glyco_hydro_36N"/>
    <property type="match status" value="1"/>
</dbReference>
<gene>
    <name evidence="8" type="ORF">CCE30_01940</name>
</gene>
<organism evidence="8 9">
    <name type="scientific">Lactobacillus gasseri</name>
    <dbReference type="NCBI Taxonomy" id="1596"/>
    <lineage>
        <taxon>Bacteria</taxon>
        <taxon>Bacillati</taxon>
        <taxon>Bacillota</taxon>
        <taxon>Bacilli</taxon>
        <taxon>Lactobacillales</taxon>
        <taxon>Lactobacillaceae</taxon>
        <taxon>Lactobacillus</taxon>
    </lineage>
</organism>
<dbReference type="GO" id="GO:0016052">
    <property type="term" value="P:carbohydrate catabolic process"/>
    <property type="evidence" value="ECO:0007669"/>
    <property type="project" value="InterPro"/>
</dbReference>
<feature type="active site" description="Proton donor" evidence="6">
    <location>
        <position position="549"/>
    </location>
</feature>
<evidence type="ECO:0000313" key="9">
    <source>
        <dbReference type="Proteomes" id="UP000195798"/>
    </source>
</evidence>
<dbReference type="InterPro" id="IPR038417">
    <property type="entry name" value="Alpga-gal_N_sf"/>
</dbReference>
<keyword evidence="4 5" id="KW-0326">Glycosidase</keyword>
<dbReference type="AlphaFoldDB" id="A0AB33C1T2"/>
<comment type="similarity">
    <text evidence="5">Belongs to the glycosyl hydrolase.</text>
</comment>
<dbReference type="EMBL" id="CP021427">
    <property type="protein sequence ID" value="ART97760.1"/>
    <property type="molecule type" value="Genomic_DNA"/>
</dbReference>
<evidence type="ECO:0000259" key="7">
    <source>
        <dbReference type="Pfam" id="PF16875"/>
    </source>
</evidence>
<dbReference type="SUPFAM" id="SSF51445">
    <property type="entry name" value="(Trans)glycosidases"/>
    <property type="match status" value="1"/>
</dbReference>
<name>A0AB33C1T2_LACGS</name>
<dbReference type="InterPro" id="IPR013785">
    <property type="entry name" value="Aldolase_TIM"/>
</dbReference>
<dbReference type="GO" id="GO:0004557">
    <property type="term" value="F:alpha-galactosidase activity"/>
    <property type="evidence" value="ECO:0007669"/>
    <property type="project" value="UniProtKB-UniRule"/>
</dbReference>
<evidence type="ECO:0000256" key="3">
    <source>
        <dbReference type="ARBA" id="ARBA00022801"/>
    </source>
</evidence>
<dbReference type="FunFam" id="3.20.20.70:FF:000118">
    <property type="entry name" value="Alpha-galactosidase"/>
    <property type="match status" value="1"/>
</dbReference>
<proteinExistence type="inferred from homology"/>
<keyword evidence="3 5" id="KW-0378">Hydrolase</keyword>
<dbReference type="Gene3D" id="3.20.20.70">
    <property type="entry name" value="Aldolase class I"/>
    <property type="match status" value="1"/>
</dbReference>
<evidence type="ECO:0000256" key="1">
    <source>
        <dbReference type="ARBA" id="ARBA00001255"/>
    </source>
</evidence>
<dbReference type="InterPro" id="IPR031704">
    <property type="entry name" value="Glyco_hydro_36_N"/>
</dbReference>
<dbReference type="InterPro" id="IPR050985">
    <property type="entry name" value="Alpha-glycosidase_related"/>
</dbReference>
<dbReference type="InterPro" id="IPR002252">
    <property type="entry name" value="Glyco_hydro_36"/>
</dbReference>
<evidence type="ECO:0000256" key="2">
    <source>
        <dbReference type="ARBA" id="ARBA00012755"/>
    </source>
</evidence>
<protein>
    <recommendedName>
        <fullName evidence="2 5">Alpha-galactosidase</fullName>
        <ecNumber evidence="2 5">3.2.1.22</ecNumber>
    </recommendedName>
</protein>
<dbReference type="PANTHER" id="PTHR43053">
    <property type="entry name" value="GLYCOSIDASE FAMILY 31"/>
    <property type="match status" value="1"/>
</dbReference>
<dbReference type="EC" id="3.2.1.22" evidence="2 5"/>
<dbReference type="InterPro" id="IPR017853">
    <property type="entry name" value="GH"/>
</dbReference>
<dbReference type="CDD" id="cd14791">
    <property type="entry name" value="GH36"/>
    <property type="match status" value="1"/>
</dbReference>
<dbReference type="Proteomes" id="UP000195798">
    <property type="component" value="Chromosome"/>
</dbReference>
<evidence type="ECO:0000313" key="8">
    <source>
        <dbReference type="EMBL" id="ART97760.1"/>
    </source>
</evidence>
<reference evidence="8 9" key="1">
    <citation type="submission" date="2017-05" db="EMBL/GenBank/DDBJ databases">
        <authorList>
            <person name="Oh N.-S."/>
        </authorList>
    </citation>
    <scope>NUCLEOTIDE SEQUENCE [LARGE SCALE GENOMIC DNA]</scope>
    <source>
        <strain evidence="8 9">4M13</strain>
    </source>
</reference>
<evidence type="ECO:0000256" key="6">
    <source>
        <dbReference type="PIRSR" id="PIRSR005536-1"/>
    </source>
</evidence>
<dbReference type="Pfam" id="PF02065">
    <property type="entry name" value="Melibiase"/>
    <property type="match status" value="1"/>
</dbReference>
<dbReference type="Gene3D" id="2.70.98.60">
    <property type="entry name" value="alpha-galactosidase from lactobacil brevis"/>
    <property type="match status" value="1"/>
</dbReference>
<dbReference type="PIRSF" id="PIRSF005536">
    <property type="entry name" value="Agal"/>
    <property type="match status" value="1"/>
</dbReference>
<feature type="domain" description="Glycosyl hydrolase family 36 N-terminal" evidence="7">
    <location>
        <begin position="40"/>
        <end position="286"/>
    </location>
</feature>
<feature type="active site" description="Nucleophile" evidence="6">
    <location>
        <position position="479"/>
    </location>
</feature>
<sequence>MILLFWRKMLKIDNNKNQILFHLYNTQISYVIEIIDGKFVTNRYFGPKLPYFSGSTSLDNGKHAFSIYQQEDAFSVSSLPLEYSVSQSGDYRETSAELNDKFNLPIIDMKYVRYDQEKVELSSLPHIRQAKGSSLNIHLIGNNGRLAITIHYFLLNDFPSIIRWISYKNIGKSLIHIKKADSLQLDVPNREWKTLSFYGTHASEFIPSIKPIFDGKVEINSTRGSSSPQHQPFIALIDKNFTLDRGKFISCNLIWSGNFRISIEKEQENYVRLNAGVNNKLFNYTLRPSEQFITPQAIITTGQNGLGEMSRLSQEIISNYIVNSRIQQPLIALNTWEMSYFDVTENKCIKALNQAEKIGANLLVIDDGWFNNRNSEKGQLGDWIPDYNKFPNGLKYIAELTHKKEMKFGIWIEPEMVTTSSDLFKKHPDWVLGLDSVERALYSRNQLVLDLSKKEVQNYLINIISNLIIENRIDYLKWDFNRQLAPIFSQGRSALDQGKVGFDYILGLYRILSSLREKFKNLIIENCAAGGGRMDLGMVYFTDQTWISDLTDALGRFRIITNMATIYPIRIFSSHFSKSPNEQDGRILPIETRLVLSSLGSLGFELNLELMGEDQIDKIKSYVKKYKEEYSLMHDSVCLPLTPLREKATMPMAIMLKDAKKIGVIYSYGATDAVHIPRWLPLIFLDNKCDYKVNDDYSCSGVELNNAGLTIFPVIGDFCVDVEYLKKE</sequence>
<comment type="catalytic activity">
    <reaction evidence="1 5">
        <text>Hydrolysis of terminal, non-reducing alpha-D-galactose residues in alpha-D-galactosides, including galactose oligosaccharides, galactomannans and galactolipids.</text>
        <dbReference type="EC" id="3.2.1.22"/>
    </reaction>
</comment>
<dbReference type="PRINTS" id="PR00743">
    <property type="entry name" value="GLHYDRLASE36"/>
</dbReference>
<evidence type="ECO:0000256" key="4">
    <source>
        <dbReference type="ARBA" id="ARBA00023295"/>
    </source>
</evidence>